<dbReference type="Gene3D" id="3.90.220.20">
    <property type="entry name" value="DNA methylase specificity domains"/>
    <property type="match status" value="2"/>
</dbReference>
<sequence length="427" mass="49452">MKELKIKFRWETEFKETEIGEIPREWKMKSLGEILAKIIKGKNPKKCLGDLPYLTAKYLRGEEEAEEFYNETAGVLVDENETVIIWDGSNSGEVFKSKKGILASTMCKLLFDEKVANKIYAFYVLKTNEEDIKSAKSGTDDRHVDKEYFLNLLIPLPPLPEQSRIATVLSWFDDLIEVKKRQNEILEKTAMAIFKSWFIDFEPFRDGEFVYSEELEKEIPKGWEVKKLGEVVRIFKGISYKSDEKYQEYIEGSYVFITLDNFMRGGGFKTEYSWIKSERIKPSHLVKESDLIIALTDMTQDAQVVGAPAIITLPKDFEVGVISLDCMKVDPITEHLKYYLYIYLKNTQEENSTFANGVNVLHLIINNFLSGKLILIPPSHILQSFHSLVEPLFQKIILNQKQIMTLRRIRDTLLPLLIFGKLRVEEV</sequence>
<evidence type="ECO:0000256" key="1">
    <source>
        <dbReference type="ARBA" id="ARBA00010923"/>
    </source>
</evidence>
<dbReference type="SUPFAM" id="SSF116734">
    <property type="entry name" value="DNA methylase specificity domain"/>
    <property type="match status" value="2"/>
</dbReference>
<dbReference type="InterPro" id="IPR052021">
    <property type="entry name" value="Type-I_RS_S_subunit"/>
</dbReference>
<comment type="caution">
    <text evidence="5">The sequence shown here is derived from an EMBL/GenBank/DDBJ whole genome shotgun (WGS) entry which is preliminary data.</text>
</comment>
<organism evidence="5">
    <name type="scientific">Thermocrinis ruber</name>
    <dbReference type="NCBI Taxonomy" id="75906"/>
    <lineage>
        <taxon>Bacteria</taxon>
        <taxon>Pseudomonadati</taxon>
        <taxon>Aquificota</taxon>
        <taxon>Aquificia</taxon>
        <taxon>Aquificales</taxon>
        <taxon>Aquificaceae</taxon>
        <taxon>Thermocrinis</taxon>
    </lineage>
</organism>
<accession>A0A7C5X338</accession>
<dbReference type="InterPro" id="IPR000055">
    <property type="entry name" value="Restrct_endonuc_typeI_TRD"/>
</dbReference>
<name>A0A7C5X338_9AQUI</name>
<protein>
    <submittedName>
        <fullName evidence="5">Restriction endonuclease subunit S</fullName>
    </submittedName>
</protein>
<reference evidence="5" key="1">
    <citation type="journal article" date="2020" name="mSystems">
        <title>Genome- and Community-Level Interaction Insights into Carbon Utilization and Element Cycling Functions of Hydrothermarchaeota in Hydrothermal Sediment.</title>
        <authorList>
            <person name="Zhou Z."/>
            <person name="Liu Y."/>
            <person name="Xu W."/>
            <person name="Pan J."/>
            <person name="Luo Z.H."/>
            <person name="Li M."/>
        </authorList>
    </citation>
    <scope>NUCLEOTIDE SEQUENCE [LARGE SCALE GENOMIC DNA]</scope>
    <source>
        <strain evidence="5">SpSt-114</strain>
    </source>
</reference>
<dbReference type="GO" id="GO:0004519">
    <property type="term" value="F:endonuclease activity"/>
    <property type="evidence" value="ECO:0007669"/>
    <property type="project" value="UniProtKB-KW"/>
</dbReference>
<dbReference type="Pfam" id="PF01420">
    <property type="entry name" value="Methylase_S"/>
    <property type="match status" value="2"/>
</dbReference>
<evidence type="ECO:0000256" key="2">
    <source>
        <dbReference type="ARBA" id="ARBA00022747"/>
    </source>
</evidence>
<dbReference type="PANTHER" id="PTHR30408:SF12">
    <property type="entry name" value="TYPE I RESTRICTION ENZYME MJAVIII SPECIFICITY SUBUNIT"/>
    <property type="match status" value="1"/>
</dbReference>
<feature type="domain" description="Type I restriction modification DNA specificity" evidence="4">
    <location>
        <begin position="220"/>
        <end position="403"/>
    </location>
</feature>
<dbReference type="EMBL" id="DSAC01000035">
    <property type="protein sequence ID" value="HHO73536.1"/>
    <property type="molecule type" value="Genomic_DNA"/>
</dbReference>
<dbReference type="AlphaFoldDB" id="A0A7C5X338"/>
<dbReference type="PANTHER" id="PTHR30408">
    <property type="entry name" value="TYPE-1 RESTRICTION ENZYME ECOKI SPECIFICITY PROTEIN"/>
    <property type="match status" value="1"/>
</dbReference>
<keyword evidence="5" id="KW-0378">Hydrolase</keyword>
<evidence type="ECO:0000256" key="3">
    <source>
        <dbReference type="ARBA" id="ARBA00023125"/>
    </source>
</evidence>
<comment type="similarity">
    <text evidence="1">Belongs to the type-I restriction system S methylase family.</text>
</comment>
<keyword evidence="2" id="KW-0680">Restriction system</keyword>
<gene>
    <name evidence="5" type="ORF">ENN04_02735</name>
</gene>
<dbReference type="InterPro" id="IPR044946">
    <property type="entry name" value="Restrct_endonuc_typeI_TRD_sf"/>
</dbReference>
<keyword evidence="5" id="KW-0255">Endonuclease</keyword>
<proteinExistence type="inferred from homology"/>
<evidence type="ECO:0000313" key="5">
    <source>
        <dbReference type="EMBL" id="HHO73536.1"/>
    </source>
</evidence>
<dbReference type="GO" id="GO:0009307">
    <property type="term" value="P:DNA restriction-modification system"/>
    <property type="evidence" value="ECO:0007669"/>
    <property type="project" value="UniProtKB-KW"/>
</dbReference>
<keyword evidence="5" id="KW-0540">Nuclease</keyword>
<feature type="domain" description="Type I restriction modification DNA specificity" evidence="4">
    <location>
        <begin position="23"/>
        <end position="187"/>
    </location>
</feature>
<keyword evidence="3" id="KW-0238">DNA-binding</keyword>
<evidence type="ECO:0000259" key="4">
    <source>
        <dbReference type="Pfam" id="PF01420"/>
    </source>
</evidence>
<dbReference type="GO" id="GO:0003677">
    <property type="term" value="F:DNA binding"/>
    <property type="evidence" value="ECO:0007669"/>
    <property type="project" value="UniProtKB-KW"/>
</dbReference>